<dbReference type="Pfam" id="PF01535">
    <property type="entry name" value="PPR"/>
    <property type="match status" value="2"/>
</dbReference>
<dbReference type="Proteomes" id="UP000094336">
    <property type="component" value="Unassembled WGS sequence"/>
</dbReference>
<dbReference type="OrthoDB" id="185373at2759"/>
<dbReference type="STRING" id="984486.A0A1E3QRW2"/>
<dbReference type="GO" id="GO:0005739">
    <property type="term" value="C:mitochondrion"/>
    <property type="evidence" value="ECO:0007669"/>
    <property type="project" value="UniProtKB-SubCell"/>
</dbReference>
<dbReference type="InterPro" id="IPR002885">
    <property type="entry name" value="PPR_rpt"/>
</dbReference>
<accession>A0A1E3QRW2</accession>
<evidence type="ECO:0000256" key="3">
    <source>
        <dbReference type="ARBA" id="ARBA00044527"/>
    </source>
</evidence>
<gene>
    <name evidence="6" type="ORF">BABINDRAFT_166716</name>
</gene>
<sequence length="716" mass="79387">MLFRGTTRGAAAVRRAFTAKTFSTTVASLQEASPPLKANGRPKTRGGQNRNKHNPDRKFQPPHPQLVQISSQLSLIVEQGETAEALELLGKSVEFLRQIPEVSARALVKQFAEIGNTLLVKASSANSTTSPFEVLNALTQHGVSHISHYLAVMQYAVAKGQFDEAFAVWVQYKEAVQANADVNVFLKTHPYSNNDIVRTTYLTYVMSCISKAIVPEYKTALSVLQVDALPEANHMRNFMKTHSALVPKGGAISMDAVSSVIRKLNVSALDPNDGKLYLEAERAATDGKFAAVDRILDSILASDKPVAETTMVRFMNLYAVRGQRYVKALEIFNTLLQSGIKPTAPTFNAAIMTLAKFAKQPVEARVAKVQEILKTMESLEVAPNKDTYASLIELYAVARKFDEVDKLYASVNKTQVVRDAYVASMVARGDLPKAARVLQTMIAEDDYVPNARVFNKFIQHHIANREYDQAAKSLNALYECGGSPDVATYTMTIDLLFKSSRRNGATPDFGLIVKTLEEMSQHGLPNNIYTLTAILDGLLKNGTDLEAARAIWKYMQLTLKYTPTKTTYTTMISGELDFGDTARAEALFAEMLARAEFHKQASDWNLMIVGFVKKGDAARAQEYFTRMQQAGEKDVKQRPNHYTFGFMMRDAIRREDWAAVSDMLAVYVAYRLPLAVPQILTILGNLDATKVAFPQEVKDILAQESSARYANRKLAL</sequence>
<evidence type="ECO:0000313" key="6">
    <source>
        <dbReference type="EMBL" id="ODQ80378.1"/>
    </source>
</evidence>
<evidence type="ECO:0000256" key="2">
    <source>
        <dbReference type="ARBA" id="ARBA00022737"/>
    </source>
</evidence>
<dbReference type="PANTHER" id="PTHR47942:SF63">
    <property type="entry name" value="PENTATRICOPEPTIDE REPEAT-CONTAINING PROTEIN"/>
    <property type="match status" value="1"/>
</dbReference>
<keyword evidence="2" id="KW-0677">Repeat</keyword>
<dbReference type="EMBL" id="KV454430">
    <property type="protein sequence ID" value="ODQ80378.1"/>
    <property type="molecule type" value="Genomic_DNA"/>
</dbReference>
<keyword evidence="7" id="KW-1185">Reference proteome</keyword>
<dbReference type="PANTHER" id="PTHR47942">
    <property type="entry name" value="TETRATRICOPEPTIDE REPEAT (TPR)-LIKE SUPERFAMILY PROTEIN-RELATED"/>
    <property type="match status" value="1"/>
</dbReference>
<reference evidence="7" key="1">
    <citation type="submission" date="2016-05" db="EMBL/GenBank/DDBJ databases">
        <title>Comparative genomics of biotechnologically important yeasts.</title>
        <authorList>
            <consortium name="DOE Joint Genome Institute"/>
            <person name="Riley R."/>
            <person name="Haridas S."/>
            <person name="Wolfe K.H."/>
            <person name="Lopes M.R."/>
            <person name="Hittinger C.T."/>
            <person name="Goker M."/>
            <person name="Salamov A."/>
            <person name="Wisecaver J."/>
            <person name="Long T.M."/>
            <person name="Aerts A.L."/>
            <person name="Barry K."/>
            <person name="Choi C."/>
            <person name="Clum A."/>
            <person name="Coughlan A.Y."/>
            <person name="Deshpande S."/>
            <person name="Douglass A.P."/>
            <person name="Hanson S.J."/>
            <person name="Klenk H.-P."/>
            <person name="Labutti K."/>
            <person name="Lapidus A."/>
            <person name="Lindquist E."/>
            <person name="Lipzen A."/>
            <person name="Meier-Kolthoff J.P."/>
            <person name="Ohm R.A."/>
            <person name="Otillar R.P."/>
            <person name="Pangilinan J."/>
            <person name="Peng Y."/>
            <person name="Rokas A."/>
            <person name="Rosa C.A."/>
            <person name="Scheuner C."/>
            <person name="Sibirny A.A."/>
            <person name="Slot J.C."/>
            <person name="Stielow J.B."/>
            <person name="Sun H."/>
            <person name="Kurtzman C.P."/>
            <person name="Blackwell M."/>
            <person name="Grigoriev I.V."/>
            <person name="Jeffries T.W."/>
        </authorList>
    </citation>
    <scope>NUCLEOTIDE SEQUENCE [LARGE SCALE GENOMIC DNA]</scope>
    <source>
        <strain evidence="7">NRRL Y-12698</strain>
    </source>
</reference>
<protein>
    <recommendedName>
        <fullName evidence="3">Mitochondrial 15S rRNA processing factor CCM1</fullName>
    </recommendedName>
</protein>
<name>A0A1E3QRW2_9ASCO</name>
<dbReference type="InterPro" id="IPR011990">
    <property type="entry name" value="TPR-like_helical_dom_sf"/>
</dbReference>
<feature type="region of interest" description="Disordered" evidence="5">
    <location>
        <begin position="28"/>
        <end position="63"/>
    </location>
</feature>
<evidence type="ECO:0000313" key="7">
    <source>
        <dbReference type="Proteomes" id="UP000094336"/>
    </source>
</evidence>
<dbReference type="RefSeq" id="XP_018985706.1">
    <property type="nucleotide sequence ID" value="XM_019130452.1"/>
</dbReference>
<dbReference type="PROSITE" id="PS51375">
    <property type="entry name" value="PPR"/>
    <property type="match status" value="1"/>
</dbReference>
<feature type="repeat" description="PPR" evidence="4">
    <location>
        <begin position="600"/>
        <end position="634"/>
    </location>
</feature>
<evidence type="ECO:0000256" key="5">
    <source>
        <dbReference type="SAM" id="MobiDB-lite"/>
    </source>
</evidence>
<organism evidence="6 7">
    <name type="scientific">Babjeviella inositovora NRRL Y-12698</name>
    <dbReference type="NCBI Taxonomy" id="984486"/>
    <lineage>
        <taxon>Eukaryota</taxon>
        <taxon>Fungi</taxon>
        <taxon>Dikarya</taxon>
        <taxon>Ascomycota</taxon>
        <taxon>Saccharomycotina</taxon>
        <taxon>Pichiomycetes</taxon>
        <taxon>Serinales incertae sedis</taxon>
        <taxon>Babjeviella</taxon>
    </lineage>
</organism>
<evidence type="ECO:0000256" key="1">
    <source>
        <dbReference type="ARBA" id="ARBA00004173"/>
    </source>
</evidence>
<dbReference type="AlphaFoldDB" id="A0A1E3QRW2"/>
<dbReference type="Gene3D" id="1.25.40.10">
    <property type="entry name" value="Tetratricopeptide repeat domain"/>
    <property type="match status" value="3"/>
</dbReference>
<comment type="subcellular location">
    <subcellularLocation>
        <location evidence="1">Mitochondrion</location>
    </subcellularLocation>
</comment>
<evidence type="ECO:0000256" key="4">
    <source>
        <dbReference type="PROSITE-ProRule" id="PRU00708"/>
    </source>
</evidence>
<dbReference type="GeneID" id="30148305"/>
<dbReference type="InterPro" id="IPR051222">
    <property type="entry name" value="PPR/CCM1_RNA-binding"/>
</dbReference>
<proteinExistence type="predicted"/>